<dbReference type="AlphaFoldDB" id="A0A0B1SIG1"/>
<feature type="compositionally biased region" description="Basic and acidic residues" evidence="1">
    <location>
        <begin position="235"/>
        <end position="246"/>
    </location>
</feature>
<evidence type="ECO:0000313" key="2">
    <source>
        <dbReference type="EMBL" id="KHJ84694.1"/>
    </source>
</evidence>
<evidence type="ECO:0000256" key="1">
    <source>
        <dbReference type="SAM" id="MobiDB-lite"/>
    </source>
</evidence>
<keyword evidence="3" id="KW-1185">Reference proteome</keyword>
<dbReference type="EMBL" id="KN567171">
    <property type="protein sequence ID" value="KHJ84694.1"/>
    <property type="molecule type" value="Genomic_DNA"/>
</dbReference>
<organism evidence="2 3">
    <name type="scientific">Oesophagostomum dentatum</name>
    <name type="common">Nodular worm</name>
    <dbReference type="NCBI Taxonomy" id="61180"/>
    <lineage>
        <taxon>Eukaryota</taxon>
        <taxon>Metazoa</taxon>
        <taxon>Ecdysozoa</taxon>
        <taxon>Nematoda</taxon>
        <taxon>Chromadorea</taxon>
        <taxon>Rhabditida</taxon>
        <taxon>Rhabditina</taxon>
        <taxon>Rhabditomorpha</taxon>
        <taxon>Strongyloidea</taxon>
        <taxon>Strongylidae</taxon>
        <taxon>Oesophagostomum</taxon>
    </lineage>
</organism>
<sequence>MAEFNTAAFMTQLDAFGRPPPPQKLNDGRGGVAKELASKLDMINLDKQKKIRGEMLVPSDKGMVQLCLGNRTNNVNRREIRDADVQKWRNDVLAVNRPRINCYNQHETAESAREYARKIASTIPKTNGYHANSESEDDVGMRSDSATNSLPSPPGELTVATSHERKYSDYSSASSQKSPTPPSQSSFSDYSSTYRSQVSPPDSQRSDSPMKTENATRVNVSSIQADRFSPLARRSPGERASPKPKAELSLAEILSRKQQQQQANGSVANYGVGLTQQVRLTDQKLPAGKPPAFK</sequence>
<reference evidence="2 3" key="1">
    <citation type="submission" date="2014-03" db="EMBL/GenBank/DDBJ databases">
        <title>Draft genome of the hookworm Oesophagostomum dentatum.</title>
        <authorList>
            <person name="Mitreva M."/>
        </authorList>
    </citation>
    <scope>NUCLEOTIDE SEQUENCE [LARGE SCALE GENOMIC DNA]</scope>
    <source>
        <strain evidence="2 3">OD-Hann</strain>
    </source>
</reference>
<gene>
    <name evidence="2" type="ORF">OESDEN_15589</name>
</gene>
<feature type="compositionally biased region" description="Low complexity" evidence="1">
    <location>
        <begin position="169"/>
        <end position="197"/>
    </location>
</feature>
<name>A0A0B1SIG1_OESDE</name>
<dbReference type="OrthoDB" id="25414at2759"/>
<dbReference type="Proteomes" id="UP000053660">
    <property type="component" value="Unassembled WGS sequence"/>
</dbReference>
<evidence type="ECO:0000313" key="3">
    <source>
        <dbReference type="Proteomes" id="UP000053660"/>
    </source>
</evidence>
<proteinExistence type="predicted"/>
<feature type="compositionally biased region" description="Polar residues" evidence="1">
    <location>
        <begin position="211"/>
        <end position="224"/>
    </location>
</feature>
<accession>A0A0B1SIG1</accession>
<protein>
    <submittedName>
        <fullName evidence="2">Uncharacterized protein</fullName>
    </submittedName>
</protein>
<feature type="region of interest" description="Disordered" evidence="1">
    <location>
        <begin position="126"/>
        <end position="249"/>
    </location>
</feature>